<dbReference type="AlphaFoldDB" id="A0A0K2UFU5"/>
<organism evidence="1">
    <name type="scientific">Lepeophtheirus salmonis</name>
    <name type="common">Salmon louse</name>
    <name type="synonym">Caligus salmonis</name>
    <dbReference type="NCBI Taxonomy" id="72036"/>
    <lineage>
        <taxon>Eukaryota</taxon>
        <taxon>Metazoa</taxon>
        <taxon>Ecdysozoa</taxon>
        <taxon>Arthropoda</taxon>
        <taxon>Crustacea</taxon>
        <taxon>Multicrustacea</taxon>
        <taxon>Hexanauplia</taxon>
        <taxon>Copepoda</taxon>
        <taxon>Siphonostomatoida</taxon>
        <taxon>Caligidae</taxon>
        <taxon>Lepeophtheirus</taxon>
    </lineage>
</organism>
<protein>
    <submittedName>
        <fullName evidence="1">Uncharacterized protein</fullName>
    </submittedName>
</protein>
<evidence type="ECO:0000313" key="1">
    <source>
        <dbReference type="EMBL" id="CDW37098.1"/>
    </source>
</evidence>
<accession>A0A0K2UFU5</accession>
<dbReference type="EMBL" id="HACA01019737">
    <property type="protein sequence ID" value="CDW37098.1"/>
    <property type="molecule type" value="Transcribed_RNA"/>
</dbReference>
<reference evidence="1" key="1">
    <citation type="submission" date="2014-05" db="EMBL/GenBank/DDBJ databases">
        <authorList>
            <person name="Chronopoulou M."/>
        </authorList>
    </citation>
    <scope>NUCLEOTIDE SEQUENCE</scope>
    <source>
        <tissue evidence="1">Whole organism</tissue>
    </source>
</reference>
<name>A0A0K2UFU5_LEPSM</name>
<proteinExistence type="predicted"/>
<sequence>MKEPYILCCTFGPPKALMPTLQCPSSKH</sequence>